<dbReference type="Gene3D" id="3.30.450.20">
    <property type="entry name" value="PAS domain"/>
    <property type="match status" value="1"/>
</dbReference>
<dbReference type="GO" id="GO:0003700">
    <property type="term" value="F:DNA-binding transcription factor activity"/>
    <property type="evidence" value="ECO:0007669"/>
    <property type="project" value="InterPro"/>
</dbReference>
<dbReference type="SUPFAM" id="SSF46689">
    <property type="entry name" value="Homeodomain-like"/>
    <property type="match status" value="1"/>
</dbReference>
<dbReference type="RefSeq" id="WP_135876312.1">
    <property type="nucleotide sequence ID" value="NZ_SRSO01000006.1"/>
</dbReference>
<evidence type="ECO:0000259" key="5">
    <source>
        <dbReference type="PROSITE" id="PS50885"/>
    </source>
</evidence>
<dbReference type="Proteomes" id="UP000307602">
    <property type="component" value="Unassembled WGS sequence"/>
</dbReference>
<dbReference type="InterPro" id="IPR035965">
    <property type="entry name" value="PAS-like_dom_sf"/>
</dbReference>
<dbReference type="PROSITE" id="PS01124">
    <property type="entry name" value="HTH_ARAC_FAMILY_2"/>
    <property type="match status" value="1"/>
</dbReference>
<evidence type="ECO:0000259" key="4">
    <source>
        <dbReference type="PROSITE" id="PS01124"/>
    </source>
</evidence>
<sequence length="314" mass="36408">MCAKNKNERIGQINKMLLEMASGNLFCRLELSSENDDIEALTLALNMLAEEIQESFLHQGYVNRTGVIKHIVQMSFLLDHEGVIQMVNKNACTILSLLYADIIEKSFDTFLTKASKAEWQDTWRELQQKGFCDTSLKLDFKISQSLLLPACCYVTTYKNDIAEKRKTLVTIVLHSREQNELEDEQKLTVVKNKTTPKKQRLIISYQDIKKIQKGRDIIVNNLEKELPSLKEFASQLNTNEFKLKYGFKQLYGVSVYRFLKRERLRNAYVLVQHSKISIKTIAYTYGFKSASHFSRAFKKRYGSSPNIFRKQSSK</sequence>
<feature type="domain" description="HTH araC/xylS-type" evidence="4">
    <location>
        <begin position="212"/>
        <end position="311"/>
    </location>
</feature>
<proteinExistence type="predicted"/>
<dbReference type="CDD" id="cd06225">
    <property type="entry name" value="HAMP"/>
    <property type="match status" value="1"/>
</dbReference>
<reference evidence="6 7" key="1">
    <citation type="submission" date="2019-04" db="EMBL/GenBank/DDBJ databases">
        <authorList>
            <person name="Liu A."/>
        </authorList>
    </citation>
    <scope>NUCLEOTIDE SEQUENCE [LARGE SCALE GENOMIC DNA]</scope>
    <source>
        <strain evidence="6 7">RZ03</strain>
    </source>
</reference>
<dbReference type="GO" id="GO:0016020">
    <property type="term" value="C:membrane"/>
    <property type="evidence" value="ECO:0007669"/>
    <property type="project" value="InterPro"/>
</dbReference>
<evidence type="ECO:0000313" key="6">
    <source>
        <dbReference type="EMBL" id="TGV03618.1"/>
    </source>
</evidence>
<keyword evidence="1" id="KW-0805">Transcription regulation</keyword>
<dbReference type="EMBL" id="SRSO01000006">
    <property type="protein sequence ID" value="TGV03618.1"/>
    <property type="molecule type" value="Genomic_DNA"/>
</dbReference>
<dbReference type="InterPro" id="IPR020449">
    <property type="entry name" value="Tscrpt_reg_AraC-type_HTH"/>
</dbReference>
<dbReference type="PANTHER" id="PTHR47893">
    <property type="entry name" value="REGULATORY PROTEIN PCHR"/>
    <property type="match status" value="1"/>
</dbReference>
<comment type="caution">
    <text evidence="6">The sequence shown here is derived from an EMBL/GenBank/DDBJ whole genome shotgun (WGS) entry which is preliminary data.</text>
</comment>
<feature type="domain" description="HAMP" evidence="5">
    <location>
        <begin position="4"/>
        <end position="57"/>
    </location>
</feature>
<dbReference type="AlphaFoldDB" id="A0A4S1E124"/>
<keyword evidence="3" id="KW-0804">Transcription</keyword>
<dbReference type="CDD" id="cd00130">
    <property type="entry name" value="PAS"/>
    <property type="match status" value="1"/>
</dbReference>
<dbReference type="InterPro" id="IPR003660">
    <property type="entry name" value="HAMP_dom"/>
</dbReference>
<name>A0A4S1E124_9FLAO</name>
<dbReference type="SUPFAM" id="SSF55785">
    <property type="entry name" value="PYP-like sensor domain (PAS domain)"/>
    <property type="match status" value="1"/>
</dbReference>
<dbReference type="InterPro" id="IPR018060">
    <property type="entry name" value="HTH_AraC"/>
</dbReference>
<protein>
    <submittedName>
        <fullName evidence="6">Helix-turn-helix domain-containing protein</fullName>
    </submittedName>
</protein>
<dbReference type="PANTHER" id="PTHR47893:SF1">
    <property type="entry name" value="REGULATORY PROTEIN PCHR"/>
    <property type="match status" value="1"/>
</dbReference>
<organism evidence="6 7">
    <name type="scientific">Flavivirga rizhaonensis</name>
    <dbReference type="NCBI Taxonomy" id="2559571"/>
    <lineage>
        <taxon>Bacteria</taxon>
        <taxon>Pseudomonadati</taxon>
        <taxon>Bacteroidota</taxon>
        <taxon>Flavobacteriia</taxon>
        <taxon>Flavobacteriales</taxon>
        <taxon>Flavobacteriaceae</taxon>
        <taxon>Flavivirga</taxon>
    </lineage>
</organism>
<dbReference type="InterPro" id="IPR053142">
    <property type="entry name" value="PchR_regulatory_protein"/>
</dbReference>
<dbReference type="OrthoDB" id="1451418at2"/>
<dbReference type="PRINTS" id="PR00032">
    <property type="entry name" value="HTHARAC"/>
</dbReference>
<dbReference type="Gene3D" id="1.10.10.60">
    <property type="entry name" value="Homeodomain-like"/>
    <property type="match status" value="2"/>
</dbReference>
<dbReference type="Pfam" id="PF12833">
    <property type="entry name" value="HTH_18"/>
    <property type="match status" value="1"/>
</dbReference>
<evidence type="ECO:0000313" key="7">
    <source>
        <dbReference type="Proteomes" id="UP000307602"/>
    </source>
</evidence>
<gene>
    <name evidence="6" type="ORF">EM932_06225</name>
</gene>
<dbReference type="SMART" id="SM00342">
    <property type="entry name" value="HTH_ARAC"/>
    <property type="match status" value="1"/>
</dbReference>
<accession>A0A4S1E124</accession>
<dbReference type="InterPro" id="IPR009057">
    <property type="entry name" value="Homeodomain-like_sf"/>
</dbReference>
<dbReference type="InterPro" id="IPR000014">
    <property type="entry name" value="PAS"/>
</dbReference>
<dbReference type="PROSITE" id="PS50885">
    <property type="entry name" value="HAMP"/>
    <property type="match status" value="1"/>
</dbReference>
<keyword evidence="7" id="KW-1185">Reference proteome</keyword>
<evidence type="ECO:0000256" key="1">
    <source>
        <dbReference type="ARBA" id="ARBA00023015"/>
    </source>
</evidence>
<evidence type="ECO:0000256" key="3">
    <source>
        <dbReference type="ARBA" id="ARBA00023163"/>
    </source>
</evidence>
<keyword evidence="2" id="KW-0238">DNA-binding</keyword>
<dbReference type="GO" id="GO:0007165">
    <property type="term" value="P:signal transduction"/>
    <property type="evidence" value="ECO:0007669"/>
    <property type="project" value="InterPro"/>
</dbReference>
<evidence type="ECO:0000256" key="2">
    <source>
        <dbReference type="ARBA" id="ARBA00023125"/>
    </source>
</evidence>
<dbReference type="GO" id="GO:0043565">
    <property type="term" value="F:sequence-specific DNA binding"/>
    <property type="evidence" value="ECO:0007669"/>
    <property type="project" value="InterPro"/>
</dbReference>